<dbReference type="AlphaFoldDB" id="A0A562B4A6"/>
<dbReference type="Proteomes" id="UP000318141">
    <property type="component" value="Unassembled WGS sequence"/>
</dbReference>
<dbReference type="Pfam" id="PF11445">
    <property type="entry name" value="DUF2894"/>
    <property type="match status" value="1"/>
</dbReference>
<dbReference type="OrthoDB" id="6025757at2"/>
<feature type="compositionally biased region" description="Low complexity" evidence="1">
    <location>
        <begin position="65"/>
        <end position="82"/>
    </location>
</feature>
<feature type="region of interest" description="Disordered" evidence="1">
    <location>
        <begin position="65"/>
        <end position="85"/>
    </location>
</feature>
<feature type="compositionally biased region" description="Low complexity" evidence="1">
    <location>
        <begin position="209"/>
        <end position="218"/>
    </location>
</feature>
<feature type="region of interest" description="Disordered" evidence="1">
    <location>
        <begin position="1"/>
        <end position="27"/>
    </location>
</feature>
<dbReference type="EMBL" id="VLJN01000053">
    <property type="protein sequence ID" value="TWG79943.1"/>
    <property type="molecule type" value="Genomic_DNA"/>
</dbReference>
<evidence type="ECO:0000313" key="2">
    <source>
        <dbReference type="EMBL" id="TWG79943.1"/>
    </source>
</evidence>
<keyword evidence="3" id="KW-1185">Reference proteome</keyword>
<protein>
    <recommendedName>
        <fullName evidence="4">DUF2894 family protein</fullName>
    </recommendedName>
</protein>
<evidence type="ECO:0000256" key="1">
    <source>
        <dbReference type="SAM" id="MobiDB-lite"/>
    </source>
</evidence>
<reference evidence="2 3" key="1">
    <citation type="submission" date="2019-07" db="EMBL/GenBank/DDBJ databases">
        <title>Genome sequencing of lignin-degrading bacterial isolates.</title>
        <authorList>
            <person name="Gladden J."/>
        </authorList>
    </citation>
    <scope>NUCLEOTIDE SEQUENCE [LARGE SCALE GENOMIC DNA]</scope>
    <source>
        <strain evidence="2 3">J11</strain>
    </source>
</reference>
<accession>A0A562B4A6</accession>
<feature type="region of interest" description="Disordered" evidence="1">
    <location>
        <begin position="196"/>
        <end position="225"/>
    </location>
</feature>
<organism evidence="2 3">
    <name type="scientific">Cupriavidus gilardii J11</name>
    <dbReference type="NCBI Taxonomy" id="936133"/>
    <lineage>
        <taxon>Bacteria</taxon>
        <taxon>Pseudomonadati</taxon>
        <taxon>Pseudomonadota</taxon>
        <taxon>Betaproteobacteria</taxon>
        <taxon>Burkholderiales</taxon>
        <taxon>Burkholderiaceae</taxon>
        <taxon>Cupriavidus</taxon>
    </lineage>
</organism>
<evidence type="ECO:0000313" key="3">
    <source>
        <dbReference type="Proteomes" id="UP000318141"/>
    </source>
</evidence>
<sequence>MTDDATISPLLPAGEGSGERAVTARTSRTAPHIHLRQIESFARRASAYHGETRRLLAERLQALQAHADSPPAASHAPRSSVATDTPSPLAALVHELKRRPALLDSAARQTAANPAVAASSPHGAALLDYFRDTWTRIRADREWRQSLQRVPDHAGPLNSDQLVHRSLSLMRELSPGYLQQFLSHVDSLARLEQMSEAEARASKERRRGASAARRQAAGKARKDAT</sequence>
<evidence type="ECO:0008006" key="4">
    <source>
        <dbReference type="Google" id="ProtNLM"/>
    </source>
</evidence>
<dbReference type="InterPro" id="IPR021549">
    <property type="entry name" value="DUF2894"/>
</dbReference>
<comment type="caution">
    <text evidence="2">The sequence shown here is derived from an EMBL/GenBank/DDBJ whole genome shotgun (WGS) entry which is preliminary data.</text>
</comment>
<gene>
    <name evidence="2" type="ORF">L602_005700000050</name>
</gene>
<proteinExistence type="predicted"/>
<name>A0A562B4A6_9BURK</name>